<feature type="transmembrane region" description="Helical" evidence="1">
    <location>
        <begin position="64"/>
        <end position="82"/>
    </location>
</feature>
<keyword evidence="1" id="KW-0472">Membrane</keyword>
<keyword evidence="3" id="KW-1185">Reference proteome</keyword>
<keyword evidence="1" id="KW-1133">Transmembrane helix</keyword>
<keyword evidence="1" id="KW-0812">Transmembrane</keyword>
<gene>
    <name evidence="2" type="ORF">SAMN04487819_101403</name>
</gene>
<dbReference type="Proteomes" id="UP000198716">
    <property type="component" value="Unassembled WGS sequence"/>
</dbReference>
<protein>
    <submittedName>
        <fullName evidence="2">Uncharacterized protein</fullName>
    </submittedName>
</protein>
<evidence type="ECO:0000313" key="2">
    <source>
        <dbReference type="EMBL" id="SFD62828.1"/>
    </source>
</evidence>
<sequence length="84" mass="8785">MDWLIIPTSRRDWAVLTGIVGSVVAVAVIVFGTFSGRTLLAAGVFLLAAVLAVLAVWPKRAIGIPLSVLAVFLLPLGAYVLVTP</sequence>
<dbReference type="RefSeq" id="WP_092922821.1">
    <property type="nucleotide sequence ID" value="NZ_FOMZ01000001.1"/>
</dbReference>
<evidence type="ECO:0000256" key="1">
    <source>
        <dbReference type="SAM" id="Phobius"/>
    </source>
</evidence>
<accession>A0A1I1TZN7</accession>
<evidence type="ECO:0000313" key="3">
    <source>
        <dbReference type="Proteomes" id="UP000198716"/>
    </source>
</evidence>
<dbReference type="AlphaFoldDB" id="A0A1I1TZN7"/>
<organism evidence="2 3">
    <name type="scientific">Actinopolyspora alba</name>
    <dbReference type="NCBI Taxonomy" id="673379"/>
    <lineage>
        <taxon>Bacteria</taxon>
        <taxon>Bacillati</taxon>
        <taxon>Actinomycetota</taxon>
        <taxon>Actinomycetes</taxon>
        <taxon>Actinopolysporales</taxon>
        <taxon>Actinopolysporaceae</taxon>
        <taxon>Actinopolyspora</taxon>
        <taxon>Actinopolyspora alba group</taxon>
    </lineage>
</organism>
<feature type="transmembrane region" description="Helical" evidence="1">
    <location>
        <begin position="12"/>
        <end position="32"/>
    </location>
</feature>
<proteinExistence type="predicted"/>
<name>A0A1I1TZN7_9ACTN</name>
<reference evidence="3" key="1">
    <citation type="submission" date="2016-10" db="EMBL/GenBank/DDBJ databases">
        <authorList>
            <person name="Varghese N."/>
            <person name="Submissions S."/>
        </authorList>
    </citation>
    <scope>NUCLEOTIDE SEQUENCE [LARGE SCALE GENOMIC DNA]</scope>
    <source>
        <strain evidence="3">DSM 45004</strain>
    </source>
</reference>
<dbReference type="EMBL" id="FOMZ01000001">
    <property type="protein sequence ID" value="SFD62828.1"/>
    <property type="molecule type" value="Genomic_DNA"/>
</dbReference>
<feature type="transmembrane region" description="Helical" evidence="1">
    <location>
        <begin position="38"/>
        <end position="57"/>
    </location>
</feature>